<comment type="caution">
    <text evidence="1">The sequence shown here is derived from an EMBL/GenBank/DDBJ whole genome shotgun (WGS) entry which is preliminary data.</text>
</comment>
<sequence>MKDTCTVPREILEFQWKSGDTHEFQDRQMLKGPPIHHVGDCLYLITDPCWHSRTTPLENCSRRKVYR</sequence>
<dbReference type="EMBL" id="CACRXK020006932">
    <property type="protein sequence ID" value="CAB4010853.1"/>
    <property type="molecule type" value="Genomic_DNA"/>
</dbReference>
<gene>
    <name evidence="1" type="ORF">PACLA_8A045450</name>
</gene>
<reference evidence="1" key="1">
    <citation type="submission" date="2020-04" db="EMBL/GenBank/DDBJ databases">
        <authorList>
            <person name="Alioto T."/>
            <person name="Alioto T."/>
            <person name="Gomez Garrido J."/>
        </authorList>
    </citation>
    <scope>NUCLEOTIDE SEQUENCE</scope>
    <source>
        <strain evidence="1">A484AB</strain>
    </source>
</reference>
<accession>A0A6S7I2Y1</accession>
<dbReference type="Proteomes" id="UP001152795">
    <property type="component" value="Unassembled WGS sequence"/>
</dbReference>
<keyword evidence="2" id="KW-1185">Reference proteome</keyword>
<organism evidence="1 2">
    <name type="scientific">Paramuricea clavata</name>
    <name type="common">Red gorgonian</name>
    <name type="synonym">Violescent sea-whip</name>
    <dbReference type="NCBI Taxonomy" id="317549"/>
    <lineage>
        <taxon>Eukaryota</taxon>
        <taxon>Metazoa</taxon>
        <taxon>Cnidaria</taxon>
        <taxon>Anthozoa</taxon>
        <taxon>Octocorallia</taxon>
        <taxon>Malacalcyonacea</taxon>
        <taxon>Plexauridae</taxon>
        <taxon>Paramuricea</taxon>
    </lineage>
</organism>
<name>A0A6S7I2Y1_PARCT</name>
<dbReference type="AlphaFoldDB" id="A0A6S7I2Y1"/>
<evidence type="ECO:0000313" key="2">
    <source>
        <dbReference type="Proteomes" id="UP001152795"/>
    </source>
</evidence>
<proteinExistence type="predicted"/>
<protein>
    <submittedName>
        <fullName evidence="1">Uncharacterized protein</fullName>
    </submittedName>
</protein>
<evidence type="ECO:0000313" key="1">
    <source>
        <dbReference type="EMBL" id="CAB4010853.1"/>
    </source>
</evidence>